<evidence type="ECO:0000256" key="5">
    <source>
        <dbReference type="ARBA" id="ARBA00022786"/>
    </source>
</evidence>
<evidence type="ECO:0000259" key="9">
    <source>
        <dbReference type="PROSITE" id="PS50235"/>
    </source>
</evidence>
<evidence type="ECO:0000256" key="3">
    <source>
        <dbReference type="ARBA" id="ARBA00012759"/>
    </source>
</evidence>
<feature type="compositionally biased region" description="Basic and acidic residues" evidence="8">
    <location>
        <begin position="328"/>
        <end position="340"/>
    </location>
</feature>
<feature type="domain" description="USP" evidence="9">
    <location>
        <begin position="1"/>
        <end position="76"/>
    </location>
</feature>
<evidence type="ECO:0000256" key="7">
    <source>
        <dbReference type="ARBA" id="ARBA00022807"/>
    </source>
</evidence>
<feature type="region of interest" description="Disordered" evidence="8">
    <location>
        <begin position="328"/>
        <end position="354"/>
    </location>
</feature>
<dbReference type="Gramene" id="GBG69609">
    <property type="protein sequence ID" value="GBG69609"/>
    <property type="gene ID" value="CBR_g4440"/>
</dbReference>
<evidence type="ECO:0000256" key="1">
    <source>
        <dbReference type="ARBA" id="ARBA00000707"/>
    </source>
</evidence>
<dbReference type="GO" id="GO:0070628">
    <property type="term" value="F:proteasome binding"/>
    <property type="evidence" value="ECO:0007669"/>
    <property type="project" value="TreeGrafter"/>
</dbReference>
<proteinExistence type="inferred from homology"/>
<evidence type="ECO:0000256" key="8">
    <source>
        <dbReference type="SAM" id="MobiDB-lite"/>
    </source>
</evidence>
<dbReference type="GO" id="GO:0004843">
    <property type="term" value="F:cysteine-type deubiquitinase activity"/>
    <property type="evidence" value="ECO:0007669"/>
    <property type="project" value="UniProtKB-EC"/>
</dbReference>
<evidence type="ECO:0000256" key="4">
    <source>
        <dbReference type="ARBA" id="ARBA00022670"/>
    </source>
</evidence>
<comment type="similarity">
    <text evidence="2">Belongs to the peptidase C19 family.</text>
</comment>
<feature type="region of interest" description="Disordered" evidence="8">
    <location>
        <begin position="368"/>
        <end position="401"/>
    </location>
</feature>
<dbReference type="PROSITE" id="PS50235">
    <property type="entry name" value="USP_3"/>
    <property type="match status" value="1"/>
</dbReference>
<dbReference type="OrthoDB" id="420187at2759"/>
<dbReference type="GO" id="GO:0061136">
    <property type="term" value="P:regulation of proteasomal protein catabolic process"/>
    <property type="evidence" value="ECO:0007669"/>
    <property type="project" value="TreeGrafter"/>
</dbReference>
<dbReference type="GO" id="GO:0043161">
    <property type="term" value="P:proteasome-mediated ubiquitin-dependent protein catabolic process"/>
    <property type="evidence" value="ECO:0007669"/>
    <property type="project" value="InterPro"/>
</dbReference>
<evidence type="ECO:0000313" key="10">
    <source>
        <dbReference type="EMBL" id="GBG69609.1"/>
    </source>
</evidence>
<dbReference type="InterPro" id="IPR028889">
    <property type="entry name" value="USP"/>
</dbReference>
<organism evidence="10 11">
    <name type="scientific">Chara braunii</name>
    <name type="common">Braun's stonewort</name>
    <dbReference type="NCBI Taxonomy" id="69332"/>
    <lineage>
        <taxon>Eukaryota</taxon>
        <taxon>Viridiplantae</taxon>
        <taxon>Streptophyta</taxon>
        <taxon>Charophyceae</taxon>
        <taxon>Charales</taxon>
        <taxon>Characeae</taxon>
        <taxon>Chara</taxon>
    </lineage>
</organism>
<reference evidence="10 11" key="1">
    <citation type="journal article" date="2018" name="Cell">
        <title>The Chara Genome: Secondary Complexity and Implications for Plant Terrestrialization.</title>
        <authorList>
            <person name="Nishiyama T."/>
            <person name="Sakayama H."/>
            <person name="Vries J.D."/>
            <person name="Buschmann H."/>
            <person name="Saint-Marcoux D."/>
            <person name="Ullrich K.K."/>
            <person name="Haas F.B."/>
            <person name="Vanderstraeten L."/>
            <person name="Becker D."/>
            <person name="Lang D."/>
            <person name="Vosolsobe S."/>
            <person name="Rombauts S."/>
            <person name="Wilhelmsson P.K.I."/>
            <person name="Janitza P."/>
            <person name="Kern R."/>
            <person name="Heyl A."/>
            <person name="Rumpler F."/>
            <person name="Villalobos L.I.A.C."/>
            <person name="Clay J.M."/>
            <person name="Skokan R."/>
            <person name="Toyoda A."/>
            <person name="Suzuki Y."/>
            <person name="Kagoshima H."/>
            <person name="Schijlen E."/>
            <person name="Tajeshwar N."/>
            <person name="Catarino B."/>
            <person name="Hetherington A.J."/>
            <person name="Saltykova A."/>
            <person name="Bonnot C."/>
            <person name="Breuninger H."/>
            <person name="Symeonidi A."/>
            <person name="Radhakrishnan G.V."/>
            <person name="Van Nieuwerburgh F."/>
            <person name="Deforce D."/>
            <person name="Chang C."/>
            <person name="Karol K.G."/>
            <person name="Hedrich R."/>
            <person name="Ulvskov P."/>
            <person name="Glockner G."/>
            <person name="Delwiche C.F."/>
            <person name="Petrasek J."/>
            <person name="Van de Peer Y."/>
            <person name="Friml J."/>
            <person name="Beilby M."/>
            <person name="Dolan L."/>
            <person name="Kohara Y."/>
            <person name="Sugano S."/>
            <person name="Fujiyama A."/>
            <person name="Delaux P.-M."/>
            <person name="Quint M."/>
            <person name="TheiBen G."/>
            <person name="Hagemann M."/>
            <person name="Harholt J."/>
            <person name="Dunand C."/>
            <person name="Zachgo S."/>
            <person name="Langdale J."/>
            <person name="Maumus F."/>
            <person name="Straeten D.V.D."/>
            <person name="Gould S.B."/>
            <person name="Rensing S.A."/>
        </authorList>
    </citation>
    <scope>NUCLEOTIDE SEQUENCE [LARGE SCALE GENOMIC DNA]</scope>
    <source>
        <strain evidence="10 11">S276</strain>
    </source>
</reference>
<dbReference type="EMBL" id="BFEA01000117">
    <property type="protein sequence ID" value="GBG69609.1"/>
    <property type="molecule type" value="Genomic_DNA"/>
</dbReference>
<feature type="compositionally biased region" description="Polar residues" evidence="8">
    <location>
        <begin position="84"/>
        <end position="102"/>
    </location>
</feature>
<dbReference type="GO" id="GO:0016579">
    <property type="term" value="P:protein deubiquitination"/>
    <property type="evidence" value="ECO:0007669"/>
    <property type="project" value="InterPro"/>
</dbReference>
<dbReference type="SUPFAM" id="SSF54001">
    <property type="entry name" value="Cysteine proteinases"/>
    <property type="match status" value="1"/>
</dbReference>
<evidence type="ECO:0000256" key="2">
    <source>
        <dbReference type="ARBA" id="ARBA00009085"/>
    </source>
</evidence>
<dbReference type="InterPro" id="IPR044635">
    <property type="entry name" value="UBP14-like"/>
</dbReference>
<dbReference type="InterPro" id="IPR038765">
    <property type="entry name" value="Papain-like_cys_pep_sf"/>
</dbReference>
<keyword evidence="4" id="KW-0645">Protease</keyword>
<evidence type="ECO:0000313" key="11">
    <source>
        <dbReference type="Proteomes" id="UP000265515"/>
    </source>
</evidence>
<keyword evidence="5" id="KW-0833">Ubl conjugation pathway</keyword>
<keyword evidence="11" id="KW-1185">Reference proteome</keyword>
<keyword evidence="6" id="KW-0378">Hydrolase</keyword>
<feature type="region of interest" description="Disordered" evidence="8">
    <location>
        <begin position="79"/>
        <end position="104"/>
    </location>
</feature>
<comment type="caution">
    <text evidence="10">The sequence shown here is derived from an EMBL/GenBank/DDBJ whole genome shotgun (WGS) entry which is preliminary data.</text>
</comment>
<protein>
    <recommendedName>
        <fullName evidence="3">ubiquitinyl hydrolase 1</fullName>
        <ecNumber evidence="3">3.4.19.12</ecNumber>
    </recommendedName>
</protein>
<keyword evidence="7" id="KW-0788">Thiol protease</keyword>
<gene>
    <name evidence="10" type="ORF">CBR_g4440</name>
</gene>
<comment type="catalytic activity">
    <reaction evidence="1">
        <text>Thiol-dependent hydrolysis of ester, thioester, amide, peptide and isopeptide bonds formed by the C-terminal Gly of ubiquitin (a 76-residue protein attached to proteins as an intracellular targeting signal).</text>
        <dbReference type="EC" id="3.4.19.12"/>
    </reaction>
</comment>
<dbReference type="Gene3D" id="3.90.70.10">
    <property type="entry name" value="Cysteine proteinases"/>
    <property type="match status" value="1"/>
</dbReference>
<feature type="compositionally biased region" description="Polar residues" evidence="8">
    <location>
        <begin position="389"/>
        <end position="401"/>
    </location>
</feature>
<accession>A0A388KHT8</accession>
<dbReference type="AlphaFoldDB" id="A0A388KHT8"/>
<dbReference type="PANTHER" id="PTHR43982">
    <property type="entry name" value="UBIQUITIN CARBOXYL-TERMINAL HYDROLASE"/>
    <property type="match status" value="1"/>
</dbReference>
<dbReference type="InterPro" id="IPR001394">
    <property type="entry name" value="Peptidase_C19_UCH"/>
</dbReference>
<name>A0A388KHT8_CHABU</name>
<dbReference type="EC" id="3.4.19.12" evidence="3"/>
<sequence length="556" mass="60145">MLREMFHWIGVEDRNPQYSLYGIIVHSGSSQDSGHYYAYVKDSSGKWWRCDDSCTSIVNADTVLSERAYILFYARRNPRPASDVPNSCQSPSLPASRPSSDLNGDMLVKRPVNKKLPVNGILKPTRGPASLSAFSAQVTKTPVKTGDHRPTPGEDQVVPHVPSVSGSCISKASKFKSGIGSSVSHSIAQENGPQWAPRTFGNGAKAPWESAQVAVGGQPQTTVNDNCRSHQCEPVFSRGRRHLAEGLQAMPDRLGSDSGSACRDGVVLRLQPSNGAGGSEGAEQCVAWAQNGCKVSRKEEGSDLPVSSRRLEACHSMLATVPGVEECGLRDGGSREDRDGSQVCGPGSHHPMREKDCLLHPSVKAGTREGAGSAVLGGGTTRLKRGQSESETNQQKRLHTDNTVVPSYGERFTESVSPARGEVEEQCAMPVKESAAIPRLVADDLRFALERDAKQQLRRSPWCETLRQALRTARALHEGDELAVKDLPVMVIPGVYGLGSGRPKMLFQSPVPMIATVLCDKRGRPKYSGSGVPFICQSPVPDRQTIFIVRGNLWVF</sequence>
<feature type="region of interest" description="Disordered" evidence="8">
    <location>
        <begin position="141"/>
        <end position="163"/>
    </location>
</feature>
<evidence type="ECO:0000256" key="6">
    <source>
        <dbReference type="ARBA" id="ARBA00022801"/>
    </source>
</evidence>
<dbReference type="PROSITE" id="PS00973">
    <property type="entry name" value="USP_2"/>
    <property type="match status" value="1"/>
</dbReference>
<dbReference type="InterPro" id="IPR018200">
    <property type="entry name" value="USP_CS"/>
</dbReference>
<dbReference type="PANTHER" id="PTHR43982:SF1">
    <property type="entry name" value="UBIQUITIN CARBOXYL-TERMINAL HYDROLASE 14"/>
    <property type="match status" value="1"/>
</dbReference>
<dbReference type="Pfam" id="PF00443">
    <property type="entry name" value="UCH"/>
    <property type="match status" value="1"/>
</dbReference>
<dbReference type="Proteomes" id="UP000265515">
    <property type="component" value="Unassembled WGS sequence"/>
</dbReference>
<dbReference type="STRING" id="69332.A0A388KHT8"/>